<gene>
    <name evidence="1" type="ORF">SAMN02949497_3992</name>
</gene>
<proteinExistence type="predicted"/>
<organism evidence="1 2">
    <name type="scientific">Methylomagnum ishizawai</name>
    <dbReference type="NCBI Taxonomy" id="1760988"/>
    <lineage>
        <taxon>Bacteria</taxon>
        <taxon>Pseudomonadati</taxon>
        <taxon>Pseudomonadota</taxon>
        <taxon>Gammaproteobacteria</taxon>
        <taxon>Methylococcales</taxon>
        <taxon>Methylococcaceae</taxon>
        <taxon>Methylomagnum</taxon>
    </lineage>
</organism>
<dbReference type="InterPro" id="IPR010131">
    <property type="entry name" value="MdtP/NodT-like"/>
</dbReference>
<dbReference type="SUPFAM" id="SSF56954">
    <property type="entry name" value="Outer membrane efflux proteins (OEP)"/>
    <property type="match status" value="1"/>
</dbReference>
<accession>A0A1Y6D1S9</accession>
<evidence type="ECO:0008006" key="3">
    <source>
        <dbReference type="Google" id="ProtNLM"/>
    </source>
</evidence>
<keyword evidence="2" id="KW-1185">Reference proteome</keyword>
<dbReference type="PANTHER" id="PTHR30203">
    <property type="entry name" value="OUTER MEMBRANE CATION EFFLUX PROTEIN"/>
    <property type="match status" value="1"/>
</dbReference>
<dbReference type="Gene3D" id="1.20.1600.10">
    <property type="entry name" value="Outer membrane efflux proteins (OEP)"/>
    <property type="match status" value="1"/>
</dbReference>
<sequence>MESHGGRCLCRWTLAVMLALGGCAKLGPDYQRPAVAVAPNWSLAADPRLAAQADPSKLWWRVFKDPVLDRLVEAAYRQNLPLQVAGVRVLEARAQLGVAIGGFYPQTQQALGSLQYNQLSLRFFSLTFDSGFSTVTILNDCPENGVHYNSAGSPPGSPPRWRSIISASG</sequence>
<reference evidence="1 2" key="1">
    <citation type="submission" date="2016-12" db="EMBL/GenBank/DDBJ databases">
        <authorList>
            <person name="Song W.-J."/>
            <person name="Kurnit D.M."/>
        </authorList>
    </citation>
    <scope>NUCLEOTIDE SEQUENCE [LARGE SCALE GENOMIC DNA]</scope>
    <source>
        <strain evidence="1 2">175</strain>
    </source>
</reference>
<dbReference type="EMBL" id="FXAM01000001">
    <property type="protein sequence ID" value="SMF96587.1"/>
    <property type="molecule type" value="Genomic_DNA"/>
</dbReference>
<dbReference type="AlphaFoldDB" id="A0A1Y6D1S9"/>
<dbReference type="Proteomes" id="UP000192923">
    <property type="component" value="Unassembled WGS sequence"/>
</dbReference>
<evidence type="ECO:0000313" key="1">
    <source>
        <dbReference type="EMBL" id="SMF96587.1"/>
    </source>
</evidence>
<dbReference type="PROSITE" id="PS51257">
    <property type="entry name" value="PROKAR_LIPOPROTEIN"/>
    <property type="match status" value="1"/>
</dbReference>
<protein>
    <recommendedName>
        <fullName evidence="3">Outer membrane efflux protein</fullName>
    </recommendedName>
</protein>
<evidence type="ECO:0000313" key="2">
    <source>
        <dbReference type="Proteomes" id="UP000192923"/>
    </source>
</evidence>
<dbReference type="STRING" id="1760988.SAMN02949497_3992"/>
<name>A0A1Y6D1S9_9GAMM</name>
<dbReference type="PANTHER" id="PTHR30203:SF32">
    <property type="entry name" value="CATION EFFLUX SYSTEM PROTEIN CUSC"/>
    <property type="match status" value="1"/>
</dbReference>